<dbReference type="OrthoDB" id="176168at2"/>
<accession>A0A316G3L9</accession>
<evidence type="ECO:0000259" key="5">
    <source>
        <dbReference type="Pfam" id="PF13802"/>
    </source>
</evidence>
<evidence type="ECO:0000259" key="4">
    <source>
        <dbReference type="Pfam" id="PF01055"/>
    </source>
</evidence>
<dbReference type="PANTHER" id="PTHR43863">
    <property type="entry name" value="HYDROLASE, PUTATIVE (AFU_ORTHOLOGUE AFUA_1G03140)-RELATED"/>
    <property type="match status" value="1"/>
</dbReference>
<evidence type="ECO:0000259" key="6">
    <source>
        <dbReference type="Pfam" id="PF21365"/>
    </source>
</evidence>
<dbReference type="InterPro" id="IPR013780">
    <property type="entry name" value="Glyco_hydro_b"/>
</dbReference>
<evidence type="ECO:0000313" key="8">
    <source>
        <dbReference type="Proteomes" id="UP000245790"/>
    </source>
</evidence>
<dbReference type="PANTHER" id="PTHR43863:SF2">
    <property type="entry name" value="MALTASE-GLUCOAMYLASE"/>
    <property type="match status" value="1"/>
</dbReference>
<feature type="domain" description="Glycoside hydrolase family 31 TIM barrel" evidence="4">
    <location>
        <begin position="239"/>
        <end position="565"/>
    </location>
</feature>
<reference evidence="7 8" key="1">
    <citation type="submission" date="2018-05" db="EMBL/GenBank/DDBJ databases">
        <title>Genomic Encyclopedia of Type Strains, Phase IV (KMG-IV): sequencing the most valuable type-strain genomes for metagenomic binning, comparative biology and taxonomic classification.</title>
        <authorList>
            <person name="Goeker M."/>
        </authorList>
    </citation>
    <scope>NUCLEOTIDE SEQUENCE [LARGE SCALE GENOMIC DNA]</scope>
    <source>
        <strain evidence="7 8">DSM 25350</strain>
    </source>
</reference>
<name>A0A316G3L9_9GAMM</name>
<dbReference type="InterPro" id="IPR000322">
    <property type="entry name" value="Glyco_hydro_31_TIM"/>
</dbReference>
<dbReference type="InterPro" id="IPR025887">
    <property type="entry name" value="Glyco_hydro_31_N_dom"/>
</dbReference>
<dbReference type="Proteomes" id="UP000245790">
    <property type="component" value="Unassembled WGS sequence"/>
</dbReference>
<dbReference type="Gene3D" id="2.60.40.1760">
    <property type="entry name" value="glycosyl hydrolase (family 31)"/>
    <property type="match status" value="1"/>
</dbReference>
<dbReference type="GO" id="GO:0016740">
    <property type="term" value="F:transferase activity"/>
    <property type="evidence" value="ECO:0007669"/>
    <property type="project" value="UniProtKB-KW"/>
</dbReference>
<keyword evidence="7" id="KW-0808">Transferase</keyword>
<gene>
    <name evidence="7" type="ORF">C8D97_101228</name>
</gene>
<dbReference type="CDD" id="cd14752">
    <property type="entry name" value="GH31_N"/>
    <property type="match status" value="1"/>
</dbReference>
<dbReference type="GO" id="GO:0004553">
    <property type="term" value="F:hydrolase activity, hydrolyzing O-glycosyl compounds"/>
    <property type="evidence" value="ECO:0007669"/>
    <property type="project" value="InterPro"/>
</dbReference>
<dbReference type="RefSeq" id="WP_109761498.1">
    <property type="nucleotide sequence ID" value="NZ_QGGU01000001.1"/>
</dbReference>
<dbReference type="SUPFAM" id="SSF74650">
    <property type="entry name" value="Galactose mutarotase-like"/>
    <property type="match status" value="1"/>
</dbReference>
<dbReference type="InterPro" id="IPR011013">
    <property type="entry name" value="Gal_mutarotase_sf_dom"/>
</dbReference>
<dbReference type="GO" id="GO:0005975">
    <property type="term" value="P:carbohydrate metabolic process"/>
    <property type="evidence" value="ECO:0007669"/>
    <property type="project" value="InterPro"/>
</dbReference>
<organism evidence="7 8">
    <name type="scientific">Pleionea mediterranea</name>
    <dbReference type="NCBI Taxonomy" id="523701"/>
    <lineage>
        <taxon>Bacteria</taxon>
        <taxon>Pseudomonadati</taxon>
        <taxon>Pseudomonadota</taxon>
        <taxon>Gammaproteobacteria</taxon>
        <taxon>Oceanospirillales</taxon>
        <taxon>Pleioneaceae</taxon>
        <taxon>Pleionea</taxon>
    </lineage>
</organism>
<protein>
    <submittedName>
        <fullName evidence="7">Oligosaccharide 4-alpha-D-glucosyltransferase</fullName>
    </submittedName>
</protein>
<dbReference type="EMBL" id="QGGU01000001">
    <property type="protein sequence ID" value="PWK54380.1"/>
    <property type="molecule type" value="Genomic_DNA"/>
</dbReference>
<dbReference type="Pfam" id="PF01055">
    <property type="entry name" value="Glyco_hydro_31_2nd"/>
    <property type="match status" value="1"/>
</dbReference>
<sequence length="878" mass="100804">MYKLFQYFSVTVFVVLLLACTENTNKRHQLVLEKQSQRLILTAYDGAAIQVELVNTDHAQFPSFAVAASAKKSQPIIIHSNESVSFQINQLKAIVDKKTWQIEYYRNDEKLTAQTAFINKHRERQVDFSLADHEKVLGAGQRIVGMDRRGHRFPLYNRAHYGYTTESQQMYYSLPAIMSSNGYSIVFDNSAKGFLDIGKTDADRLRFESVGGRASYLIFAQQSFPELINSFVMVTGKQPMPARWLFGNHASRFGYRSQQQVEQVIKQYQQQDIPVDSVILDLFWFGPDIKGHVGNLDWDRNTFPEPEKMIESLKQQGVKTILITEPFVLTSSKRWQEAVDKKVCAKNEQGEPKRFDFYFGNTCLIDVFDRKAIDWFSGIYKDLMKQGVAGTWGDLGEPEVHPDDTLHTLSEYGLMARGDEIHNAYGHQWANMVYQSYREQQPQQRPLIMMRSGFIGSQRYGMIPWTGDVDRSWGGLKPQVELALQMSLFGLAYTHSDLGGFAGGESFDPELYIRWLQFGVFQPVYRPHAQDHIAPEPVFHEEITQSIVRDYIKLRYRLLPYHYTLAYQNSKTGMPLMRPLFFADKNNPVLFDKADSYFWGDAFLVAPVTEPGISKQSVYLPEGDWYDFWSDKRYAGEQTIDFPLTLNTMPVLVKAGSFVPMIESVSTTEHYSSDELILHYYALPRLHTLDAQPDLKNKLSSHNKTSLDDNTPGYASGYMYDDDGKRFGNIEQQRFEMLHFEATQIDDQLTLTFKRTPEVAENNSNVDGMNKQREHNATEPKEVALKKAVNTGADITAKGISAKNFTTKDTSAKDITAKGYKGMPKQRQMTLIIHGWQTEPSHIQFGQNRIENFNYNEEKQQLTIEFQWSHQAISLTVR</sequence>
<dbReference type="InterPro" id="IPR051816">
    <property type="entry name" value="Glycosyl_Hydrolase_31"/>
</dbReference>
<evidence type="ECO:0000256" key="1">
    <source>
        <dbReference type="ARBA" id="ARBA00007806"/>
    </source>
</evidence>
<dbReference type="GO" id="GO:0030246">
    <property type="term" value="F:carbohydrate binding"/>
    <property type="evidence" value="ECO:0007669"/>
    <property type="project" value="InterPro"/>
</dbReference>
<dbReference type="Pfam" id="PF13802">
    <property type="entry name" value="Gal_mutarotas_2"/>
    <property type="match status" value="1"/>
</dbReference>
<dbReference type="InterPro" id="IPR048395">
    <property type="entry name" value="Glyco_hydro_31_C"/>
</dbReference>
<comment type="caution">
    <text evidence="7">The sequence shown here is derived from an EMBL/GenBank/DDBJ whole genome shotgun (WGS) entry which is preliminary data.</text>
</comment>
<comment type="similarity">
    <text evidence="1 2">Belongs to the glycosyl hydrolase 31 family.</text>
</comment>
<feature type="domain" description="Glycosyl hydrolase family 31 C-terminal" evidence="6">
    <location>
        <begin position="573"/>
        <end position="657"/>
    </location>
</feature>
<evidence type="ECO:0000313" key="7">
    <source>
        <dbReference type="EMBL" id="PWK54380.1"/>
    </source>
</evidence>
<evidence type="ECO:0000256" key="2">
    <source>
        <dbReference type="RuleBase" id="RU361185"/>
    </source>
</evidence>
<keyword evidence="2" id="KW-0378">Hydrolase</keyword>
<dbReference type="PROSITE" id="PS51257">
    <property type="entry name" value="PROKAR_LIPOPROTEIN"/>
    <property type="match status" value="1"/>
</dbReference>
<dbReference type="SUPFAM" id="SSF51011">
    <property type="entry name" value="Glycosyl hydrolase domain"/>
    <property type="match status" value="1"/>
</dbReference>
<dbReference type="Pfam" id="PF21365">
    <property type="entry name" value="Glyco_hydro_31_3rd"/>
    <property type="match status" value="1"/>
</dbReference>
<keyword evidence="8" id="KW-1185">Reference proteome</keyword>
<dbReference type="SUPFAM" id="SSF51445">
    <property type="entry name" value="(Trans)glycosidases"/>
    <property type="match status" value="1"/>
</dbReference>
<feature type="region of interest" description="Disordered" evidence="3">
    <location>
        <begin position="761"/>
        <end position="780"/>
    </location>
</feature>
<proteinExistence type="inferred from homology"/>
<dbReference type="Gene3D" id="3.20.20.80">
    <property type="entry name" value="Glycosidases"/>
    <property type="match status" value="1"/>
</dbReference>
<feature type="domain" description="Glycoside hydrolase family 31 N-terminal" evidence="5">
    <location>
        <begin position="40"/>
        <end position="196"/>
    </location>
</feature>
<evidence type="ECO:0000256" key="3">
    <source>
        <dbReference type="SAM" id="MobiDB-lite"/>
    </source>
</evidence>
<keyword evidence="2" id="KW-0326">Glycosidase</keyword>
<dbReference type="Gene3D" id="2.60.40.1180">
    <property type="entry name" value="Golgi alpha-mannosidase II"/>
    <property type="match status" value="3"/>
</dbReference>
<dbReference type="InterPro" id="IPR017853">
    <property type="entry name" value="GH"/>
</dbReference>
<feature type="compositionally biased region" description="Basic and acidic residues" evidence="3">
    <location>
        <begin position="770"/>
        <end position="780"/>
    </location>
</feature>
<dbReference type="AlphaFoldDB" id="A0A316G3L9"/>